<evidence type="ECO:0000256" key="1">
    <source>
        <dbReference type="SAM" id="Phobius"/>
    </source>
</evidence>
<proteinExistence type="predicted"/>
<keyword evidence="1" id="KW-1133">Transmembrane helix</keyword>
<name>A0A0X8JGT9_ACTRD</name>
<dbReference type="Proteomes" id="UP000065220">
    <property type="component" value="Chromosome"/>
</dbReference>
<feature type="transmembrane region" description="Helical" evidence="1">
    <location>
        <begin position="110"/>
        <end position="135"/>
    </location>
</feature>
<evidence type="ECO:0000313" key="3">
    <source>
        <dbReference type="Proteomes" id="UP000065220"/>
    </source>
</evidence>
<feature type="transmembrane region" description="Helical" evidence="1">
    <location>
        <begin position="211"/>
        <end position="233"/>
    </location>
</feature>
<accession>A0A0X8JGT9</accession>
<organism evidence="2 3">
    <name type="scientific">Actinomyces radicidentis</name>
    <dbReference type="NCBI Taxonomy" id="111015"/>
    <lineage>
        <taxon>Bacteria</taxon>
        <taxon>Bacillati</taxon>
        <taxon>Actinomycetota</taxon>
        <taxon>Actinomycetes</taxon>
        <taxon>Actinomycetales</taxon>
        <taxon>Actinomycetaceae</taxon>
        <taxon>Actinomyces</taxon>
    </lineage>
</organism>
<feature type="transmembrane region" description="Helical" evidence="1">
    <location>
        <begin position="147"/>
        <end position="165"/>
    </location>
</feature>
<keyword evidence="3" id="KW-1185">Reference proteome</keyword>
<dbReference type="PANTHER" id="PTHR36844">
    <property type="entry name" value="PROTEASE PRSW"/>
    <property type="match status" value="1"/>
</dbReference>
<dbReference type="KEGG" id="ard:AXF14_10140"/>
<dbReference type="InterPro" id="IPR026898">
    <property type="entry name" value="PrsW"/>
</dbReference>
<protein>
    <recommendedName>
        <fullName evidence="4">Peptidase</fullName>
    </recommendedName>
</protein>
<dbReference type="STRING" id="111015.AXF14_10140"/>
<feature type="transmembrane region" description="Helical" evidence="1">
    <location>
        <begin position="68"/>
        <end position="90"/>
    </location>
</feature>
<sequence length="358" mass="38603">MTRHRRRGDVAKYVIAVVGGLGLLIMLGLTAMNAGGSSHVLLPIALAVIPLVIVLAAVFWIDRWEPEPFGVLLAAFLWGAGVATLISLVVNTTASVLVASSTGDPSGGELVSAVVSAPFIEESTKGLGVLIIYLIWRRTFNGPVDGIVYAAVVAGGFAFAENVLYFVQYSDSLMQTFLMRAVFSPFAHVTFTACTGLAIGASSRMRSRLAWLWMTPIGLVAAMILHAFWNGVISVAPGLYLLVEVPFFLACVALVIWLRWSERMTMRQRLMDYARAGWFDPAEITMLTTGSGRSAARRWARGRGPVAAGAMKEFQTATAALAQLRQQGLDGHAEADYASTENELLSTIATSRRTFLGR</sequence>
<evidence type="ECO:0000313" key="2">
    <source>
        <dbReference type="EMBL" id="AMD88555.1"/>
    </source>
</evidence>
<dbReference type="EMBL" id="CP014228">
    <property type="protein sequence ID" value="AMD88555.1"/>
    <property type="molecule type" value="Genomic_DNA"/>
</dbReference>
<dbReference type="AlphaFoldDB" id="A0A0X8JGT9"/>
<dbReference type="Pfam" id="PF13367">
    <property type="entry name" value="PrsW-protease"/>
    <property type="match status" value="1"/>
</dbReference>
<feature type="transmembrane region" description="Helical" evidence="1">
    <location>
        <begin position="40"/>
        <end position="61"/>
    </location>
</feature>
<feature type="transmembrane region" description="Helical" evidence="1">
    <location>
        <begin position="239"/>
        <end position="260"/>
    </location>
</feature>
<feature type="transmembrane region" description="Helical" evidence="1">
    <location>
        <begin position="12"/>
        <end position="34"/>
    </location>
</feature>
<gene>
    <name evidence="2" type="ORF">AXF14_10140</name>
</gene>
<dbReference type="PANTHER" id="PTHR36844:SF1">
    <property type="entry name" value="PROTEASE PRSW"/>
    <property type="match status" value="1"/>
</dbReference>
<reference evidence="3" key="1">
    <citation type="submission" date="2016-02" db="EMBL/GenBank/DDBJ databases">
        <authorList>
            <person name="Holder M.E."/>
            <person name="Ajami N.J."/>
            <person name="Petrosino J.F."/>
        </authorList>
    </citation>
    <scope>NUCLEOTIDE SEQUENCE [LARGE SCALE GENOMIC DNA]</scope>
    <source>
        <strain evidence="3">CCUG 36733</strain>
    </source>
</reference>
<feature type="transmembrane region" description="Helical" evidence="1">
    <location>
        <begin position="177"/>
        <end position="199"/>
    </location>
</feature>
<keyword evidence="1" id="KW-0812">Transmembrane</keyword>
<evidence type="ECO:0008006" key="4">
    <source>
        <dbReference type="Google" id="ProtNLM"/>
    </source>
</evidence>
<keyword evidence="1" id="KW-0472">Membrane</keyword>
<dbReference type="GO" id="GO:0008233">
    <property type="term" value="F:peptidase activity"/>
    <property type="evidence" value="ECO:0007669"/>
    <property type="project" value="InterPro"/>
</dbReference>